<sequence>MATKKSTADVAATPEIIADAYYAVEVSARFKAFGVGFGQASQTQVTGELLTRLLASEHAAEVASYTPV</sequence>
<comment type="caution">
    <text evidence="1">The sequence shown here is derived from an EMBL/GenBank/DDBJ whole genome shotgun (WGS) entry which is preliminary data.</text>
</comment>
<protein>
    <submittedName>
        <fullName evidence="1">Uncharacterized protein</fullName>
    </submittedName>
</protein>
<proteinExistence type="predicted"/>
<organism evidence="1 2">
    <name type="scientific">Rhodopseudomonas rhenobacensis</name>
    <dbReference type="NCBI Taxonomy" id="87461"/>
    <lineage>
        <taxon>Bacteria</taxon>
        <taxon>Pseudomonadati</taxon>
        <taxon>Pseudomonadota</taxon>
        <taxon>Alphaproteobacteria</taxon>
        <taxon>Hyphomicrobiales</taxon>
        <taxon>Nitrobacteraceae</taxon>
        <taxon>Rhodopseudomonas</taxon>
    </lineage>
</organism>
<dbReference type="Proteomes" id="UP000542353">
    <property type="component" value="Unassembled WGS sequence"/>
</dbReference>
<keyword evidence="2" id="KW-1185">Reference proteome</keyword>
<reference evidence="1 2" key="1">
    <citation type="submission" date="2020-08" db="EMBL/GenBank/DDBJ databases">
        <title>Genomic Encyclopedia of Type Strains, Phase IV (KMG-IV): sequencing the most valuable type-strain genomes for metagenomic binning, comparative biology and taxonomic classification.</title>
        <authorList>
            <person name="Goeker M."/>
        </authorList>
    </citation>
    <scope>NUCLEOTIDE SEQUENCE [LARGE SCALE GENOMIC DNA]</scope>
    <source>
        <strain evidence="1 2">DSM 12706</strain>
    </source>
</reference>
<evidence type="ECO:0000313" key="2">
    <source>
        <dbReference type="Proteomes" id="UP000542353"/>
    </source>
</evidence>
<dbReference type="RefSeq" id="WP_184256031.1">
    <property type="nucleotide sequence ID" value="NZ_JACHIH010000006.1"/>
</dbReference>
<dbReference type="AlphaFoldDB" id="A0A7W7Z350"/>
<evidence type="ECO:0000313" key="1">
    <source>
        <dbReference type="EMBL" id="MBB5046797.1"/>
    </source>
</evidence>
<accession>A0A7W7Z350</accession>
<gene>
    <name evidence="1" type="ORF">HNR60_001545</name>
</gene>
<dbReference type="EMBL" id="JACHIH010000006">
    <property type="protein sequence ID" value="MBB5046797.1"/>
    <property type="molecule type" value="Genomic_DNA"/>
</dbReference>
<name>A0A7W7Z350_9BRAD</name>